<dbReference type="EMBL" id="PGFE01000003">
    <property type="protein sequence ID" value="PJJ70406.1"/>
    <property type="molecule type" value="Genomic_DNA"/>
</dbReference>
<evidence type="ECO:0000256" key="2">
    <source>
        <dbReference type="ARBA" id="ARBA00023015"/>
    </source>
</evidence>
<evidence type="ECO:0000256" key="5">
    <source>
        <dbReference type="PROSITE-ProRule" id="PRU00335"/>
    </source>
</evidence>
<sequence length="209" mass="22565">MQDDAQDRPLRKKTETRARLVAAAAELFAESGSTNVTVGAVCDRAGFTRGAFYSSFTAVDDVFFALYEQQNELVQARLAALVDDTAGAARSVEEDTARILDALPADREWFAVRAAFVAQAAHRPDVAATLREHAEQLRERLQPLLVGLVERDGRRLRVAPEAFARAVIAAHVGAVSQGVLAQDARALRTDTVRGVLLGLTEPQTSVVPS</sequence>
<protein>
    <submittedName>
        <fullName evidence="7">TetR family transcriptional regulator</fullName>
    </submittedName>
</protein>
<dbReference type="Gene3D" id="1.10.357.10">
    <property type="entry name" value="Tetracycline Repressor, domain 2"/>
    <property type="match status" value="1"/>
</dbReference>
<reference evidence="7 8" key="1">
    <citation type="submission" date="2017-11" db="EMBL/GenBank/DDBJ databases">
        <title>Genomic Encyclopedia of Archaeal and Bacterial Type Strains, Phase II (KMG-II): From Individual Species to Whole Genera.</title>
        <authorList>
            <person name="Goeker M."/>
        </authorList>
    </citation>
    <scope>NUCLEOTIDE SEQUENCE [LARGE SCALE GENOMIC DNA]</scope>
    <source>
        <strain evidence="7 8">DSM 25478</strain>
    </source>
</reference>
<dbReference type="GO" id="GO:0000976">
    <property type="term" value="F:transcription cis-regulatory region binding"/>
    <property type="evidence" value="ECO:0007669"/>
    <property type="project" value="TreeGrafter"/>
</dbReference>
<dbReference type="PANTHER" id="PTHR30055">
    <property type="entry name" value="HTH-TYPE TRANSCRIPTIONAL REGULATOR RUTR"/>
    <property type="match status" value="1"/>
</dbReference>
<dbReference type="AlphaFoldDB" id="A0A2M9CEN2"/>
<dbReference type="InterPro" id="IPR001647">
    <property type="entry name" value="HTH_TetR"/>
</dbReference>
<evidence type="ECO:0000256" key="1">
    <source>
        <dbReference type="ARBA" id="ARBA00022491"/>
    </source>
</evidence>
<dbReference type="OrthoDB" id="7252896at2"/>
<dbReference type="Gene3D" id="1.10.10.60">
    <property type="entry name" value="Homeodomain-like"/>
    <property type="match status" value="1"/>
</dbReference>
<dbReference type="PROSITE" id="PS50977">
    <property type="entry name" value="HTH_TETR_2"/>
    <property type="match status" value="1"/>
</dbReference>
<dbReference type="RefSeq" id="WP_157802615.1">
    <property type="nucleotide sequence ID" value="NZ_BOOX01000001.1"/>
</dbReference>
<comment type="caution">
    <text evidence="7">The sequence shown here is derived from an EMBL/GenBank/DDBJ whole genome shotgun (WGS) entry which is preliminary data.</text>
</comment>
<dbReference type="Pfam" id="PF00440">
    <property type="entry name" value="TetR_N"/>
    <property type="match status" value="1"/>
</dbReference>
<evidence type="ECO:0000259" key="6">
    <source>
        <dbReference type="PROSITE" id="PS50977"/>
    </source>
</evidence>
<dbReference type="Proteomes" id="UP000231693">
    <property type="component" value="Unassembled WGS sequence"/>
</dbReference>
<evidence type="ECO:0000256" key="3">
    <source>
        <dbReference type="ARBA" id="ARBA00023125"/>
    </source>
</evidence>
<keyword evidence="1" id="KW-0678">Repressor</keyword>
<keyword evidence="3 5" id="KW-0238">DNA-binding</keyword>
<feature type="domain" description="HTH tetR-type" evidence="6">
    <location>
        <begin position="14"/>
        <end position="74"/>
    </location>
</feature>
<feature type="DNA-binding region" description="H-T-H motif" evidence="5">
    <location>
        <begin position="37"/>
        <end position="56"/>
    </location>
</feature>
<accession>A0A2M9CEN2</accession>
<dbReference type="GO" id="GO:0003700">
    <property type="term" value="F:DNA-binding transcription factor activity"/>
    <property type="evidence" value="ECO:0007669"/>
    <property type="project" value="TreeGrafter"/>
</dbReference>
<dbReference type="SUPFAM" id="SSF48498">
    <property type="entry name" value="Tetracyclin repressor-like, C-terminal domain"/>
    <property type="match status" value="1"/>
</dbReference>
<dbReference type="Pfam" id="PF13977">
    <property type="entry name" value="TetR_C_6"/>
    <property type="match status" value="1"/>
</dbReference>
<dbReference type="PANTHER" id="PTHR30055:SF241">
    <property type="entry name" value="TRANSCRIPTIONAL REGULATORY PROTEIN"/>
    <property type="match status" value="1"/>
</dbReference>
<organism evidence="7 8">
    <name type="scientific">Sediminihabitans luteus</name>
    <dbReference type="NCBI Taxonomy" id="1138585"/>
    <lineage>
        <taxon>Bacteria</taxon>
        <taxon>Bacillati</taxon>
        <taxon>Actinomycetota</taxon>
        <taxon>Actinomycetes</taxon>
        <taxon>Micrococcales</taxon>
        <taxon>Cellulomonadaceae</taxon>
        <taxon>Sediminihabitans</taxon>
    </lineage>
</organism>
<dbReference type="InterPro" id="IPR009057">
    <property type="entry name" value="Homeodomain-like_sf"/>
</dbReference>
<keyword evidence="2" id="KW-0805">Transcription regulation</keyword>
<evidence type="ECO:0000256" key="4">
    <source>
        <dbReference type="ARBA" id="ARBA00023163"/>
    </source>
</evidence>
<dbReference type="SUPFAM" id="SSF46689">
    <property type="entry name" value="Homeodomain-like"/>
    <property type="match status" value="1"/>
</dbReference>
<evidence type="ECO:0000313" key="8">
    <source>
        <dbReference type="Proteomes" id="UP000231693"/>
    </source>
</evidence>
<name>A0A2M9CEN2_9CELL</name>
<dbReference type="InterPro" id="IPR036271">
    <property type="entry name" value="Tet_transcr_reg_TetR-rel_C_sf"/>
</dbReference>
<gene>
    <name evidence="7" type="ORF">CLV28_2241</name>
</gene>
<dbReference type="PRINTS" id="PR00455">
    <property type="entry name" value="HTHTETR"/>
</dbReference>
<dbReference type="InterPro" id="IPR050109">
    <property type="entry name" value="HTH-type_TetR-like_transc_reg"/>
</dbReference>
<keyword evidence="4" id="KW-0804">Transcription</keyword>
<proteinExistence type="predicted"/>
<keyword evidence="8" id="KW-1185">Reference proteome</keyword>
<evidence type="ECO:0000313" key="7">
    <source>
        <dbReference type="EMBL" id="PJJ70406.1"/>
    </source>
</evidence>
<dbReference type="InterPro" id="IPR039538">
    <property type="entry name" value="BetI_C"/>
</dbReference>